<evidence type="ECO:0000313" key="1">
    <source>
        <dbReference type="EMBL" id="TWI79035.1"/>
    </source>
</evidence>
<dbReference type="OrthoDB" id="677710at2"/>
<dbReference type="EMBL" id="VLLE01000006">
    <property type="protein sequence ID" value="TWI79035.1"/>
    <property type="molecule type" value="Genomic_DNA"/>
</dbReference>
<dbReference type="AlphaFoldDB" id="A0A562SCD8"/>
<organism evidence="1 2">
    <name type="scientific">Lacibacter cauensis</name>
    <dbReference type="NCBI Taxonomy" id="510947"/>
    <lineage>
        <taxon>Bacteria</taxon>
        <taxon>Pseudomonadati</taxon>
        <taxon>Bacteroidota</taxon>
        <taxon>Chitinophagia</taxon>
        <taxon>Chitinophagales</taxon>
        <taxon>Chitinophagaceae</taxon>
        <taxon>Lacibacter</taxon>
    </lineage>
</organism>
<keyword evidence="2" id="KW-1185">Reference proteome</keyword>
<comment type="caution">
    <text evidence="1">The sequence shown here is derived from an EMBL/GenBank/DDBJ whole genome shotgun (WGS) entry which is preliminary data.</text>
</comment>
<name>A0A562SCD8_9BACT</name>
<evidence type="ECO:0000313" key="2">
    <source>
        <dbReference type="Proteomes" id="UP000316167"/>
    </source>
</evidence>
<reference evidence="1 2" key="1">
    <citation type="journal article" date="2015" name="Stand. Genomic Sci.">
        <title>Genomic Encyclopedia of Bacterial and Archaeal Type Strains, Phase III: the genomes of soil and plant-associated and newly described type strains.</title>
        <authorList>
            <person name="Whitman W.B."/>
            <person name="Woyke T."/>
            <person name="Klenk H.P."/>
            <person name="Zhou Y."/>
            <person name="Lilburn T.G."/>
            <person name="Beck B.J."/>
            <person name="De Vos P."/>
            <person name="Vandamme P."/>
            <person name="Eisen J.A."/>
            <person name="Garrity G."/>
            <person name="Hugenholtz P."/>
            <person name="Kyrpides N.C."/>
        </authorList>
    </citation>
    <scope>NUCLEOTIDE SEQUENCE [LARGE SCALE GENOMIC DNA]</scope>
    <source>
        <strain evidence="1 2">CGMCC 1.7271</strain>
    </source>
</reference>
<accession>A0A562SCD8</accession>
<protein>
    <submittedName>
        <fullName evidence="1">Uncharacterized protein</fullName>
    </submittedName>
</protein>
<dbReference type="RefSeq" id="WP_144887824.1">
    <property type="nucleotide sequence ID" value="NZ_VLLE01000006.1"/>
</dbReference>
<proteinExistence type="predicted"/>
<dbReference type="Proteomes" id="UP000316167">
    <property type="component" value="Unassembled WGS sequence"/>
</dbReference>
<gene>
    <name evidence="1" type="ORF">IQ13_3427</name>
</gene>
<sequence length="85" mass="10278">MTPSQFHELECEEQMLEIFNNAVELAVREDAEHRYHLYKLHDFYVDEMWHKEECARVAIKTFTSVESAMLRPYLERIDIACLERK</sequence>